<organism evidence="2 3">
    <name type="scientific">Daphnia magna</name>
    <dbReference type="NCBI Taxonomy" id="35525"/>
    <lineage>
        <taxon>Eukaryota</taxon>
        <taxon>Metazoa</taxon>
        <taxon>Ecdysozoa</taxon>
        <taxon>Arthropoda</taxon>
        <taxon>Crustacea</taxon>
        <taxon>Branchiopoda</taxon>
        <taxon>Diplostraca</taxon>
        <taxon>Cladocera</taxon>
        <taxon>Anomopoda</taxon>
        <taxon>Daphniidae</taxon>
        <taxon>Daphnia</taxon>
    </lineage>
</organism>
<sequence>ETSHVFATNFFMKDKGMFFIVNFHTNTGEYVAVIPDFRLEKEGILCVYPRSRGEFSVQGRKPWDEEKWFNYSCTKRAEFESYKDAKKWIPYAQKHSDFNSESEKEPLGKGKRHKRQRTAYSPSPDLIGSSEEEGFFQQGSSHIKTPIVPSTLQDSYLQSMQTTESIQVLNGPFSLPHSNASLLLILICFVLHQCDSGFGSYYTTPREIANTPSLLISSIGVGGAL</sequence>
<name>A0A164ER56_9CRUS</name>
<evidence type="ECO:0000313" key="3">
    <source>
        <dbReference type="Proteomes" id="UP000076858"/>
    </source>
</evidence>
<dbReference type="EMBL" id="LRGB01022847">
    <property type="protein sequence ID" value="KZR97038.1"/>
    <property type="molecule type" value="Genomic_DNA"/>
</dbReference>
<comment type="caution">
    <text evidence="2">The sequence shown here is derived from an EMBL/GenBank/DDBJ whole genome shotgun (WGS) entry which is preliminary data.</text>
</comment>
<feature type="compositionally biased region" description="Basic and acidic residues" evidence="1">
    <location>
        <begin position="97"/>
        <end position="108"/>
    </location>
</feature>
<dbReference type="AlphaFoldDB" id="A0A164ER56"/>
<gene>
    <name evidence="2" type="ORF">APZ42_008304</name>
</gene>
<dbReference type="Proteomes" id="UP000076858">
    <property type="component" value="Unassembled WGS sequence"/>
</dbReference>
<accession>A0A164ER56</accession>
<evidence type="ECO:0000256" key="1">
    <source>
        <dbReference type="SAM" id="MobiDB-lite"/>
    </source>
</evidence>
<feature type="non-terminal residue" evidence="2">
    <location>
        <position position="225"/>
    </location>
</feature>
<feature type="region of interest" description="Disordered" evidence="1">
    <location>
        <begin position="97"/>
        <end position="124"/>
    </location>
</feature>
<protein>
    <submittedName>
        <fullName evidence="2">Uncharacterized protein</fullName>
    </submittedName>
</protein>
<evidence type="ECO:0000313" key="2">
    <source>
        <dbReference type="EMBL" id="KZR97038.1"/>
    </source>
</evidence>
<keyword evidence="3" id="KW-1185">Reference proteome</keyword>
<feature type="non-terminal residue" evidence="2">
    <location>
        <position position="1"/>
    </location>
</feature>
<reference evidence="2 3" key="1">
    <citation type="submission" date="2016-03" db="EMBL/GenBank/DDBJ databases">
        <title>EvidentialGene: Evidence-directed Construction of Genes on Genomes.</title>
        <authorList>
            <person name="Gilbert D.G."/>
            <person name="Choi J.-H."/>
            <person name="Mockaitis K."/>
            <person name="Colbourne J."/>
            <person name="Pfrender M."/>
        </authorList>
    </citation>
    <scope>NUCLEOTIDE SEQUENCE [LARGE SCALE GENOMIC DNA]</scope>
    <source>
        <strain evidence="2 3">Xinb3</strain>
        <tissue evidence="2">Complete organism</tissue>
    </source>
</reference>
<proteinExistence type="predicted"/>